<evidence type="ECO:0000313" key="2">
    <source>
        <dbReference type="EMBL" id="NHN87961.1"/>
    </source>
</evidence>
<dbReference type="Proteomes" id="UP000631653">
    <property type="component" value="Unassembled WGS sequence"/>
</dbReference>
<dbReference type="Gene3D" id="3.40.50.12370">
    <property type="match status" value="1"/>
</dbReference>
<comment type="caution">
    <text evidence="2">The sequence shown here is derived from an EMBL/GenBank/DDBJ whole genome shotgun (WGS) entry which is preliminary data.</text>
</comment>
<gene>
    <name evidence="2" type="ORF">GOB81_04860</name>
</gene>
<dbReference type="RefSeq" id="WP_173569236.1">
    <property type="nucleotide sequence ID" value="NZ_WOSY01000003.1"/>
</dbReference>
<dbReference type="Pfam" id="PF00582">
    <property type="entry name" value="Usp"/>
    <property type="match status" value="1"/>
</dbReference>
<dbReference type="EMBL" id="WOSY01000003">
    <property type="protein sequence ID" value="NHN87961.1"/>
    <property type="molecule type" value="Genomic_DNA"/>
</dbReference>
<dbReference type="InterPro" id="IPR006016">
    <property type="entry name" value="UspA"/>
</dbReference>
<name>A0ABX0JWT8_9PROT</name>
<keyword evidence="3" id="KW-1185">Reference proteome</keyword>
<organism evidence="2 3">
    <name type="scientific">Acetobacter conturbans</name>
    <dbReference type="NCBI Taxonomy" id="1737472"/>
    <lineage>
        <taxon>Bacteria</taxon>
        <taxon>Pseudomonadati</taxon>
        <taxon>Pseudomonadota</taxon>
        <taxon>Alphaproteobacteria</taxon>
        <taxon>Acetobacterales</taxon>
        <taxon>Acetobacteraceae</taxon>
        <taxon>Acetobacter</taxon>
    </lineage>
</organism>
<protein>
    <submittedName>
        <fullName evidence="2">Universal stress protein</fullName>
    </submittedName>
</protein>
<feature type="domain" description="UspA" evidence="1">
    <location>
        <begin position="184"/>
        <end position="269"/>
    </location>
</feature>
<dbReference type="SUPFAM" id="SSF52402">
    <property type="entry name" value="Adenine nucleotide alpha hydrolases-like"/>
    <property type="match status" value="1"/>
</dbReference>
<evidence type="ECO:0000313" key="3">
    <source>
        <dbReference type="Proteomes" id="UP000631653"/>
    </source>
</evidence>
<reference evidence="2 3" key="1">
    <citation type="journal article" date="2020" name="Int. J. Syst. Evol. Microbiol.">
        <title>Novel acetic acid bacteria from cider fermentations: Acetobacter conturbans sp. nov. and Acetobacter fallax sp. nov.</title>
        <authorList>
            <person name="Sombolestani A.S."/>
            <person name="Cleenwerck I."/>
            <person name="Cnockaert M."/>
            <person name="Borremans W."/>
            <person name="Wieme A.D."/>
            <person name="De Vuyst L."/>
            <person name="Vandamme P."/>
        </authorList>
    </citation>
    <scope>NUCLEOTIDE SEQUENCE [LARGE SCALE GENOMIC DNA]</scope>
    <source>
        <strain evidence="2 3">LMG 1627</strain>
    </source>
</reference>
<proteinExistence type="predicted"/>
<accession>A0ABX0JWT8</accession>
<sequence length="272" mass="29599">MYILAILDRPETASFTLETTAELARRLGCTDIRGLHPQLAEDPAFQSPDEGMPSDGERKRFAQAVSARAESLRRIFQHWTQDAGLVGTSHWIEIAGDVRRIVAREAASADMVVLSRPRADDPAYVSQAFAGALYDARATVVVAPLQHHDTVGSHPIIAWHPAENLERALAAARPLLEKARTVTVIIGERRAGEVADPLLVSDLRAQGVAVSVERFVITSPNVGEDIRKHALASGGDLLVMGAYSHAHFLEWLFGGPTQDLLTHATLPLLTHH</sequence>
<evidence type="ECO:0000259" key="1">
    <source>
        <dbReference type="Pfam" id="PF00582"/>
    </source>
</evidence>